<feature type="region of interest" description="Disordered" evidence="1">
    <location>
        <begin position="28"/>
        <end position="280"/>
    </location>
</feature>
<dbReference type="Proteomes" id="UP001162131">
    <property type="component" value="Unassembled WGS sequence"/>
</dbReference>
<feature type="compositionally biased region" description="Basic and acidic residues" evidence="1">
    <location>
        <begin position="181"/>
        <end position="198"/>
    </location>
</feature>
<accession>A0AAU9IYC4</accession>
<feature type="compositionally biased region" description="Basic residues" evidence="1">
    <location>
        <begin position="200"/>
        <end position="209"/>
    </location>
</feature>
<feature type="compositionally biased region" description="Basic and acidic residues" evidence="1">
    <location>
        <begin position="90"/>
        <end position="120"/>
    </location>
</feature>
<feature type="domain" description="Hyaluronan/mRNA-binding protein" evidence="2">
    <location>
        <begin position="114"/>
        <end position="178"/>
    </location>
</feature>
<evidence type="ECO:0000313" key="3">
    <source>
        <dbReference type="EMBL" id="CAG9319883.1"/>
    </source>
</evidence>
<dbReference type="EMBL" id="CAJZBQ010000024">
    <property type="protein sequence ID" value="CAG9319883.1"/>
    <property type="molecule type" value="Genomic_DNA"/>
</dbReference>
<feature type="compositionally biased region" description="Basic and acidic residues" evidence="1">
    <location>
        <begin position="35"/>
        <end position="45"/>
    </location>
</feature>
<evidence type="ECO:0000259" key="2">
    <source>
        <dbReference type="Pfam" id="PF04774"/>
    </source>
</evidence>
<feature type="compositionally biased region" description="Basic and acidic residues" evidence="1">
    <location>
        <begin position="142"/>
        <end position="156"/>
    </location>
</feature>
<organism evidence="3 4">
    <name type="scientific">Blepharisma stoltei</name>
    <dbReference type="NCBI Taxonomy" id="1481888"/>
    <lineage>
        <taxon>Eukaryota</taxon>
        <taxon>Sar</taxon>
        <taxon>Alveolata</taxon>
        <taxon>Ciliophora</taxon>
        <taxon>Postciliodesmatophora</taxon>
        <taxon>Heterotrichea</taxon>
        <taxon>Heterotrichida</taxon>
        <taxon>Blepharismidae</taxon>
        <taxon>Blepharisma</taxon>
    </lineage>
</organism>
<protein>
    <recommendedName>
        <fullName evidence="2">Hyaluronan/mRNA-binding protein domain-containing protein</fullName>
    </recommendedName>
</protein>
<feature type="compositionally biased region" description="Polar residues" evidence="1">
    <location>
        <begin position="47"/>
        <end position="65"/>
    </location>
</feature>
<keyword evidence="4" id="KW-1185">Reference proteome</keyword>
<proteinExistence type="predicted"/>
<comment type="caution">
    <text evidence="3">The sequence shown here is derived from an EMBL/GenBank/DDBJ whole genome shotgun (WGS) entry which is preliminary data.</text>
</comment>
<sequence>MMAIKNMFWGTVLTETKPLLRGNIFALLDNEDTEEAPKAKPEAKKGASNSEKQTGQASKSETQSKQAKDTKKVSSQPKPQQPIAPIPASKESKTIEKGRREAPSDDRKQKQAYRGKDAKKGGAGGHNWGKPTDLPQEEPKEEVEAKPEDEGKKEEATVEEAVEEKPKENFITLDEYFGTAKPEDEEKTEEAPKDEYLRFRINKGIRRKQGGYNKKGEGEQEQGKGERGERKERQERGERKERGERGERAERGEKREYKGQRKNAPQPPNFSDANAFPALA</sequence>
<evidence type="ECO:0000313" key="4">
    <source>
        <dbReference type="Proteomes" id="UP001162131"/>
    </source>
</evidence>
<name>A0AAU9IYC4_9CILI</name>
<dbReference type="InterPro" id="IPR006861">
    <property type="entry name" value="HABP4_PAIRBP1-bd"/>
</dbReference>
<reference evidence="3" key="1">
    <citation type="submission" date="2021-09" db="EMBL/GenBank/DDBJ databases">
        <authorList>
            <consortium name="AG Swart"/>
            <person name="Singh M."/>
            <person name="Singh A."/>
            <person name="Seah K."/>
            <person name="Emmerich C."/>
        </authorList>
    </citation>
    <scope>NUCLEOTIDE SEQUENCE</scope>
    <source>
        <strain evidence="3">ATCC30299</strain>
    </source>
</reference>
<evidence type="ECO:0000256" key="1">
    <source>
        <dbReference type="SAM" id="MobiDB-lite"/>
    </source>
</evidence>
<feature type="compositionally biased region" description="Basic and acidic residues" evidence="1">
    <location>
        <begin position="214"/>
        <end position="259"/>
    </location>
</feature>
<dbReference type="Pfam" id="PF04774">
    <property type="entry name" value="HABP4_PAI-RBP1"/>
    <property type="match status" value="1"/>
</dbReference>
<gene>
    <name evidence="3" type="ORF">BSTOLATCC_MIC25128</name>
</gene>
<dbReference type="AlphaFoldDB" id="A0AAU9IYC4"/>